<name>A0ABX6KBC4_SALCS</name>
<gene>
    <name evidence="5" type="ORF">HBA18_15940</name>
</gene>
<organism evidence="5 6">
    <name type="scientific">Salinivibrio costicola</name>
    <name type="common">Vibrio costicola</name>
    <dbReference type="NCBI Taxonomy" id="51367"/>
    <lineage>
        <taxon>Bacteria</taxon>
        <taxon>Pseudomonadati</taxon>
        <taxon>Pseudomonadota</taxon>
        <taxon>Gammaproteobacteria</taxon>
        <taxon>Vibrionales</taxon>
        <taxon>Vibrionaceae</taxon>
        <taxon>Salinivibrio</taxon>
    </lineage>
</organism>
<evidence type="ECO:0000256" key="1">
    <source>
        <dbReference type="ARBA" id="ARBA00023015"/>
    </source>
</evidence>
<dbReference type="PANTHER" id="PTHR44846:SF7">
    <property type="entry name" value="TRANSCRIPTIONAL REGULATOR OF 2-AMINOETHYLPHOSPHONATE DEGRADATION OPERONS-RELATED"/>
    <property type="match status" value="1"/>
</dbReference>
<dbReference type="InterPro" id="IPR028978">
    <property type="entry name" value="Chorismate_lyase_/UTRA_dom_sf"/>
</dbReference>
<dbReference type="RefSeq" id="WP_167315366.1">
    <property type="nucleotide sequence ID" value="NZ_CP050267.1"/>
</dbReference>
<dbReference type="Gene3D" id="3.40.1410.10">
    <property type="entry name" value="Chorismate lyase-like"/>
    <property type="match status" value="1"/>
</dbReference>
<feature type="domain" description="HTH gntR-type" evidence="4">
    <location>
        <begin position="1"/>
        <end position="69"/>
    </location>
</feature>
<dbReference type="EMBL" id="CP050267">
    <property type="protein sequence ID" value="QIR07875.1"/>
    <property type="molecule type" value="Genomic_DNA"/>
</dbReference>
<dbReference type="SUPFAM" id="SSF46785">
    <property type="entry name" value="Winged helix' DNA-binding domain"/>
    <property type="match status" value="1"/>
</dbReference>
<keyword evidence="3" id="KW-0804">Transcription</keyword>
<accession>A0ABX6KBC4</accession>
<dbReference type="InterPro" id="IPR011663">
    <property type="entry name" value="UTRA"/>
</dbReference>
<dbReference type="InterPro" id="IPR036390">
    <property type="entry name" value="WH_DNA-bd_sf"/>
</dbReference>
<sequence length="227" mass="25949">MMQFMAIRQQLLEQINSGQLDPGQKLPSERQLAEAFHTTRVTLREALAVLEAEGRIYRLDRRGWFIAPNPWRYNPSDLIDWTTDFAAQGGQFAIQKETTTLASAEMSQQMHLPPFSAIYQAEGVVSSVGVPVGYVRTYLQPDYYPQYQQQTMSEKLSANVTIHQCHWISRWEALEGSPMAALNVAVGTPALKLERHWLIERAGQLQAIRVDEEWWRQHAIALSSHSR</sequence>
<dbReference type="PANTHER" id="PTHR44846">
    <property type="entry name" value="MANNOSYL-D-GLYCERATE TRANSPORT/METABOLISM SYSTEM REPRESSOR MNGR-RELATED"/>
    <property type="match status" value="1"/>
</dbReference>
<evidence type="ECO:0000313" key="5">
    <source>
        <dbReference type="EMBL" id="QIR07875.1"/>
    </source>
</evidence>
<dbReference type="CDD" id="cd07377">
    <property type="entry name" value="WHTH_GntR"/>
    <property type="match status" value="1"/>
</dbReference>
<dbReference type="Proteomes" id="UP000501408">
    <property type="component" value="Chromosome 2"/>
</dbReference>
<evidence type="ECO:0000259" key="4">
    <source>
        <dbReference type="PROSITE" id="PS50949"/>
    </source>
</evidence>
<dbReference type="SMART" id="SM00345">
    <property type="entry name" value="HTH_GNTR"/>
    <property type="match status" value="1"/>
</dbReference>
<dbReference type="PROSITE" id="PS50949">
    <property type="entry name" value="HTH_GNTR"/>
    <property type="match status" value="1"/>
</dbReference>
<dbReference type="InterPro" id="IPR050679">
    <property type="entry name" value="Bact_HTH_transcr_reg"/>
</dbReference>
<keyword evidence="6" id="KW-1185">Reference proteome</keyword>
<dbReference type="InterPro" id="IPR000524">
    <property type="entry name" value="Tscrpt_reg_HTH_GntR"/>
</dbReference>
<protein>
    <submittedName>
        <fullName evidence="5">GntR family transcriptional regulator</fullName>
    </submittedName>
</protein>
<evidence type="ECO:0000256" key="3">
    <source>
        <dbReference type="ARBA" id="ARBA00023163"/>
    </source>
</evidence>
<evidence type="ECO:0000313" key="6">
    <source>
        <dbReference type="Proteomes" id="UP000501408"/>
    </source>
</evidence>
<keyword evidence="2" id="KW-0238">DNA-binding</keyword>
<evidence type="ECO:0000256" key="2">
    <source>
        <dbReference type="ARBA" id="ARBA00023125"/>
    </source>
</evidence>
<dbReference type="Pfam" id="PF00392">
    <property type="entry name" value="GntR"/>
    <property type="match status" value="1"/>
</dbReference>
<dbReference type="Gene3D" id="1.10.10.10">
    <property type="entry name" value="Winged helix-like DNA-binding domain superfamily/Winged helix DNA-binding domain"/>
    <property type="match status" value="1"/>
</dbReference>
<reference evidence="5 6" key="1">
    <citation type="submission" date="2020-03" db="EMBL/GenBank/DDBJ databases">
        <title>Genome mining reveals the biosynthetic pathways of PHA and ectoines of the halophilic strain Salinivibrio costicola M318 isolated from fermented shrimp paste.</title>
        <authorList>
            <person name="Doan T.V."/>
            <person name="Tran L.T."/>
            <person name="Trieu T.A."/>
            <person name="Nguyen Q.V."/>
            <person name="Quach T.N."/>
            <person name="Phi T.Q."/>
            <person name="Kumar S."/>
        </authorList>
    </citation>
    <scope>NUCLEOTIDE SEQUENCE [LARGE SCALE GENOMIC DNA]</scope>
    <source>
        <strain evidence="5 6">M318</strain>
    </source>
</reference>
<dbReference type="PRINTS" id="PR00035">
    <property type="entry name" value="HTHGNTR"/>
</dbReference>
<keyword evidence="1" id="KW-0805">Transcription regulation</keyword>
<dbReference type="InterPro" id="IPR036388">
    <property type="entry name" value="WH-like_DNA-bd_sf"/>
</dbReference>
<dbReference type="Pfam" id="PF07702">
    <property type="entry name" value="UTRA"/>
    <property type="match status" value="1"/>
</dbReference>
<dbReference type="SUPFAM" id="SSF64288">
    <property type="entry name" value="Chorismate lyase-like"/>
    <property type="match status" value="1"/>
</dbReference>
<proteinExistence type="predicted"/>